<dbReference type="InterPro" id="IPR014043">
    <property type="entry name" value="Acyl_transferase_dom"/>
</dbReference>
<accession>A0A815ACT5</accession>
<evidence type="ECO:0000313" key="3">
    <source>
        <dbReference type="EMBL" id="CAF1255740.1"/>
    </source>
</evidence>
<dbReference type="Pfam" id="PF00698">
    <property type="entry name" value="Acyl_transf_1"/>
    <property type="match status" value="1"/>
</dbReference>
<dbReference type="GO" id="GO:0016740">
    <property type="term" value="F:transferase activity"/>
    <property type="evidence" value="ECO:0007669"/>
    <property type="project" value="UniProtKB-KW"/>
</dbReference>
<dbReference type="InterPro" id="IPR016035">
    <property type="entry name" value="Acyl_Trfase/lysoPLipase"/>
</dbReference>
<evidence type="ECO:0000256" key="1">
    <source>
        <dbReference type="ARBA" id="ARBA00022679"/>
    </source>
</evidence>
<dbReference type="Pfam" id="PF21089">
    <property type="entry name" value="PKS_DH_N"/>
    <property type="match status" value="1"/>
</dbReference>
<dbReference type="InterPro" id="IPR029063">
    <property type="entry name" value="SAM-dependent_MTases_sf"/>
</dbReference>
<dbReference type="PANTHER" id="PTHR45681:SF6">
    <property type="entry name" value="POLYKETIDE SYNTHASE 37"/>
    <property type="match status" value="1"/>
</dbReference>
<dbReference type="SUPFAM" id="SSF52151">
    <property type="entry name" value="FabD/lysophospholipase-like"/>
    <property type="match status" value="1"/>
</dbReference>
<dbReference type="AlphaFoldDB" id="A0A815ACT5"/>
<evidence type="ECO:0000313" key="5">
    <source>
        <dbReference type="Proteomes" id="UP000663832"/>
    </source>
</evidence>
<name>A0A815ACT5_9BILA</name>
<evidence type="ECO:0000259" key="2">
    <source>
        <dbReference type="SMART" id="SM00827"/>
    </source>
</evidence>
<dbReference type="EMBL" id="CAJNOI010000359">
    <property type="protein sequence ID" value="CAF1255740.1"/>
    <property type="molecule type" value="Genomic_DNA"/>
</dbReference>
<feature type="domain" description="Malonyl-CoA:ACP transacylase (MAT)" evidence="2">
    <location>
        <begin position="28"/>
        <end position="240"/>
    </location>
</feature>
<dbReference type="Proteomes" id="UP000663832">
    <property type="component" value="Unassembled WGS sequence"/>
</dbReference>
<dbReference type="Gene3D" id="3.10.129.10">
    <property type="entry name" value="Hotdog Thioesterase"/>
    <property type="match status" value="1"/>
</dbReference>
<dbReference type="Proteomes" id="UP000663877">
    <property type="component" value="Unassembled WGS sequence"/>
</dbReference>
<organism evidence="3 6">
    <name type="scientific">Adineta steineri</name>
    <dbReference type="NCBI Taxonomy" id="433720"/>
    <lineage>
        <taxon>Eukaryota</taxon>
        <taxon>Metazoa</taxon>
        <taxon>Spiralia</taxon>
        <taxon>Gnathifera</taxon>
        <taxon>Rotifera</taxon>
        <taxon>Eurotatoria</taxon>
        <taxon>Bdelloidea</taxon>
        <taxon>Adinetida</taxon>
        <taxon>Adinetidae</taxon>
        <taxon>Adineta</taxon>
    </lineage>
</organism>
<proteinExistence type="predicted"/>
<gene>
    <name evidence="3" type="ORF">BJG266_LOCUS29843</name>
    <name evidence="4" type="ORF">QVE165_LOCUS33968</name>
</gene>
<evidence type="ECO:0000313" key="6">
    <source>
        <dbReference type="Proteomes" id="UP000663877"/>
    </source>
</evidence>
<comment type="caution">
    <text evidence="3">The sequence shown here is derived from an EMBL/GenBank/DDBJ whole genome shotgun (WGS) entry which is preliminary data.</text>
</comment>
<sequence length="1055" mass="122085">MLFLLNKRHQAFQSSRPTKSLAHKICFVFSSQGPQRWAMGRQLYESEPLFNKWINLIDEEMTKINKESRINDTNIAQPTLFAVQVALSVLLVSWNIYPSSIISHSAGDQAAAFVAGRLSLKETVRIEHLACIAVVNSPRSVTISGDEKTIDEIQQILSVSYPNVFKEHIRRFPIQDQKQIFNPICTQAKLYLSIIGEQMNDNISVDSQIISYISIRECCELTNQQQSSPPLILPTLKRKENEQITLLTSLAQLTTLSQYESKDSSIQRLPNRTQTHSLLGIRQLNEQTSATWKSLININLPQHSFLKDYKIQDVIFFPAVAYLELATTACHQLLSSKEDDQQQLTLIFEDVNFIKALILSEHELMEVFIQIIMPMREWYIIFCNQDNLNKYSLNEFTLHAQDIRSAYAHLPARAYPYASSFQKIKTLHGTSTTIISQLSNDNNNCSSYYLLHPYLVILPGVETTFLPVRIQKFIYSSKTKAKMNQSTNIEVRGIYHDNICGIDQEEIYNLNLWTFPMDNKIEEPIFTFEGAVIQQVQGAHSGRWSMEQTIYDKLNLTTDLPNADHKSYLNTILKDNQDLIESIEPFNELTTYYAQMVIKDLDLNQQHHPSLNACHSLASTPFLIILNKYGSHLKDILSGEKNGLDIFFGDDEIEQSFQQTKTLIRATKIQQVFHTICQYLKLQYEKQTKDNSFENYRLRIFWLTDSLLIDLYYADSDPTQLANAQQTFNTHLTNQTKKLSIIYDETIDLYDSKTFEKIRIEPFDIIFSANQLQGNQHLINSLVDLRRLLVPNGLLLLLELVHVLLYFDLIFCFNDQWWSSSDDDNNRALNNIQQWVILLKQIEGFHIIESTLNRNENTICSAISVLLTTYKQVSIIFAWQLDQVALNENNDDDLAFKQNEELIYHAQFNNDSNLNIIASPFIGLARSLITEYEPHRLKLIDLQTSLNNNNNQSIFIHTLIEYMINSRYSSDTCEVVLRLNHTNQNQVQHLTWHYEMLQNNNEQKKCKFKQISIIPKRDAVQKSFCICVPQSRFLSELTWIEEDSEEELLPSDMVD</sequence>
<dbReference type="EMBL" id="CAJNOM010000316">
    <property type="protein sequence ID" value="CAF1350631.1"/>
    <property type="molecule type" value="Genomic_DNA"/>
</dbReference>
<dbReference type="OrthoDB" id="329835at2759"/>
<protein>
    <recommendedName>
        <fullName evidence="2">Malonyl-CoA:ACP transacylase (MAT) domain-containing protein</fullName>
    </recommendedName>
</protein>
<evidence type="ECO:0000313" key="4">
    <source>
        <dbReference type="EMBL" id="CAF1350631.1"/>
    </source>
</evidence>
<dbReference type="InterPro" id="IPR001227">
    <property type="entry name" value="Ac_transferase_dom_sf"/>
</dbReference>
<dbReference type="InterPro" id="IPR049552">
    <property type="entry name" value="PKS_DH_N"/>
</dbReference>
<keyword evidence="1" id="KW-0808">Transferase</keyword>
<reference evidence="3" key="1">
    <citation type="submission" date="2021-02" db="EMBL/GenBank/DDBJ databases">
        <authorList>
            <person name="Nowell W R."/>
        </authorList>
    </citation>
    <scope>NUCLEOTIDE SEQUENCE</scope>
</reference>
<keyword evidence="5" id="KW-1185">Reference proteome</keyword>
<dbReference type="SUPFAM" id="SSF53335">
    <property type="entry name" value="S-adenosyl-L-methionine-dependent methyltransferases"/>
    <property type="match status" value="1"/>
</dbReference>
<dbReference type="PANTHER" id="PTHR45681">
    <property type="entry name" value="POLYKETIDE SYNTHASE 44-RELATED"/>
    <property type="match status" value="1"/>
</dbReference>
<dbReference type="Gene3D" id="3.40.50.150">
    <property type="entry name" value="Vaccinia Virus protein VP39"/>
    <property type="match status" value="1"/>
</dbReference>
<dbReference type="SMART" id="SM00827">
    <property type="entry name" value="PKS_AT"/>
    <property type="match status" value="1"/>
</dbReference>
<dbReference type="InterPro" id="IPR050444">
    <property type="entry name" value="Polyketide_Synthase"/>
</dbReference>
<dbReference type="Gene3D" id="3.40.366.10">
    <property type="entry name" value="Malonyl-Coenzyme A Acyl Carrier Protein, domain 2"/>
    <property type="match status" value="1"/>
</dbReference>